<dbReference type="PROSITE" id="PS51387">
    <property type="entry name" value="FAD_PCMH"/>
    <property type="match status" value="1"/>
</dbReference>
<dbReference type="EnsemblPlants" id="AET2Gv21186200.2">
    <property type="protein sequence ID" value="AET2Gv21186200.2"/>
    <property type="gene ID" value="AET2Gv21186200"/>
</dbReference>
<dbReference type="Pfam" id="PF08031">
    <property type="entry name" value="BBE"/>
    <property type="match status" value="1"/>
</dbReference>
<evidence type="ECO:0000256" key="2">
    <source>
        <dbReference type="ARBA" id="ARBA00005466"/>
    </source>
</evidence>
<evidence type="ECO:0000259" key="7">
    <source>
        <dbReference type="PROSITE" id="PS51387"/>
    </source>
</evidence>
<dbReference type="InterPro" id="IPR006094">
    <property type="entry name" value="Oxid_FAD_bind_N"/>
</dbReference>
<comment type="similarity">
    <text evidence="2">Belongs to the oxygen-dependent FAD-linked oxidoreductase family.</text>
</comment>
<dbReference type="InterPro" id="IPR016167">
    <property type="entry name" value="FAD-bd_PCMH_sub1"/>
</dbReference>
<evidence type="ECO:0000256" key="3">
    <source>
        <dbReference type="ARBA" id="ARBA00022630"/>
    </source>
</evidence>
<reference evidence="9" key="2">
    <citation type="journal article" date="2017" name="Nat. Plants">
        <title>The Aegilops tauschii genome reveals multiple impacts of transposons.</title>
        <authorList>
            <person name="Zhao G."/>
            <person name="Zou C."/>
            <person name="Li K."/>
            <person name="Wang K."/>
            <person name="Li T."/>
            <person name="Gao L."/>
            <person name="Zhang X."/>
            <person name="Wang H."/>
            <person name="Yang Z."/>
            <person name="Liu X."/>
            <person name="Jiang W."/>
            <person name="Mao L."/>
            <person name="Kong X."/>
            <person name="Jiao Y."/>
            <person name="Jia J."/>
        </authorList>
    </citation>
    <scope>NUCLEOTIDE SEQUENCE [LARGE SCALE GENOMIC DNA]</scope>
    <source>
        <strain evidence="9">cv. AL8/78</strain>
    </source>
</reference>
<keyword evidence="5" id="KW-0274">FAD</keyword>
<dbReference type="Gramene" id="AET2Gv21186200.2">
    <property type="protein sequence ID" value="AET2Gv21186200.2"/>
    <property type="gene ID" value="AET2Gv21186200"/>
</dbReference>
<dbReference type="STRING" id="200361.A0A453DC49"/>
<evidence type="ECO:0000256" key="6">
    <source>
        <dbReference type="ARBA" id="ARBA00023180"/>
    </source>
</evidence>
<dbReference type="InterPro" id="IPR012951">
    <property type="entry name" value="BBE"/>
</dbReference>
<dbReference type="GO" id="GO:0016491">
    <property type="term" value="F:oxidoreductase activity"/>
    <property type="evidence" value="ECO:0007669"/>
    <property type="project" value="InterPro"/>
</dbReference>
<keyword evidence="6" id="KW-0325">Glycoprotein</keyword>
<feature type="domain" description="FAD-binding PCMH-type" evidence="7">
    <location>
        <begin position="112"/>
        <end position="290"/>
    </location>
</feature>
<dbReference type="GO" id="GO:0071949">
    <property type="term" value="F:FAD binding"/>
    <property type="evidence" value="ECO:0007669"/>
    <property type="project" value="InterPro"/>
</dbReference>
<evidence type="ECO:0000256" key="1">
    <source>
        <dbReference type="ARBA" id="ARBA00001974"/>
    </source>
</evidence>
<dbReference type="Gene3D" id="3.40.462.20">
    <property type="match status" value="1"/>
</dbReference>
<reference evidence="8" key="3">
    <citation type="journal article" date="2017" name="Nature">
        <title>Genome sequence of the progenitor of the wheat D genome Aegilops tauschii.</title>
        <authorList>
            <person name="Luo M.C."/>
            <person name="Gu Y.Q."/>
            <person name="Puiu D."/>
            <person name="Wang H."/>
            <person name="Twardziok S.O."/>
            <person name="Deal K.R."/>
            <person name="Huo N."/>
            <person name="Zhu T."/>
            <person name="Wang L."/>
            <person name="Wang Y."/>
            <person name="McGuire P.E."/>
            <person name="Liu S."/>
            <person name="Long H."/>
            <person name="Ramasamy R.K."/>
            <person name="Rodriguez J.C."/>
            <person name="Van S.L."/>
            <person name="Yuan L."/>
            <person name="Wang Z."/>
            <person name="Xia Z."/>
            <person name="Xiao L."/>
            <person name="Anderson O.D."/>
            <person name="Ouyang S."/>
            <person name="Liang Y."/>
            <person name="Zimin A.V."/>
            <person name="Pertea G."/>
            <person name="Qi P."/>
            <person name="Bennetzen J.L."/>
            <person name="Dai X."/>
            <person name="Dawson M.W."/>
            <person name="Muller H.G."/>
            <person name="Kugler K."/>
            <person name="Rivarola-Duarte L."/>
            <person name="Spannagl M."/>
            <person name="Mayer K.F.X."/>
            <person name="Lu F.H."/>
            <person name="Bevan M.W."/>
            <person name="Leroy P."/>
            <person name="Li P."/>
            <person name="You F.M."/>
            <person name="Sun Q."/>
            <person name="Liu Z."/>
            <person name="Lyons E."/>
            <person name="Wicker T."/>
            <person name="Salzberg S.L."/>
            <person name="Devos K.M."/>
            <person name="Dvorak J."/>
        </authorList>
    </citation>
    <scope>NUCLEOTIDE SEQUENCE [LARGE SCALE GENOMIC DNA]</scope>
    <source>
        <strain evidence="8">cv. AL8/78</strain>
    </source>
</reference>
<reference evidence="8" key="5">
    <citation type="journal article" date="2021" name="G3 (Bethesda)">
        <title>Aegilops tauschii genome assembly Aet v5.0 features greater sequence contiguity and improved annotation.</title>
        <authorList>
            <person name="Wang L."/>
            <person name="Zhu T."/>
            <person name="Rodriguez J.C."/>
            <person name="Deal K.R."/>
            <person name="Dubcovsky J."/>
            <person name="McGuire P.E."/>
            <person name="Lux T."/>
            <person name="Spannagl M."/>
            <person name="Mayer K.F.X."/>
            <person name="Baldrich P."/>
            <person name="Meyers B.C."/>
            <person name="Huo N."/>
            <person name="Gu Y.Q."/>
            <person name="Zhou H."/>
            <person name="Devos K.M."/>
            <person name="Bennetzen J.L."/>
            <person name="Unver T."/>
            <person name="Budak H."/>
            <person name="Gulick P.J."/>
            <person name="Galiba G."/>
            <person name="Kalapos B."/>
            <person name="Nelson D.R."/>
            <person name="Li P."/>
            <person name="You F.M."/>
            <person name="Luo M.C."/>
            <person name="Dvorak J."/>
        </authorList>
    </citation>
    <scope>NUCLEOTIDE SEQUENCE [LARGE SCALE GENOMIC DNA]</scope>
    <source>
        <strain evidence="8">cv. AL8/78</strain>
    </source>
</reference>
<dbReference type="Pfam" id="PF01565">
    <property type="entry name" value="FAD_binding_4"/>
    <property type="match status" value="1"/>
</dbReference>
<dbReference type="InterPro" id="IPR016169">
    <property type="entry name" value="FAD-bd_PCMH_sub2"/>
</dbReference>
<organism evidence="8 9">
    <name type="scientific">Aegilops tauschii subsp. strangulata</name>
    <name type="common">Goatgrass</name>
    <dbReference type="NCBI Taxonomy" id="200361"/>
    <lineage>
        <taxon>Eukaryota</taxon>
        <taxon>Viridiplantae</taxon>
        <taxon>Streptophyta</taxon>
        <taxon>Embryophyta</taxon>
        <taxon>Tracheophyta</taxon>
        <taxon>Spermatophyta</taxon>
        <taxon>Magnoliopsida</taxon>
        <taxon>Liliopsida</taxon>
        <taxon>Poales</taxon>
        <taxon>Poaceae</taxon>
        <taxon>BOP clade</taxon>
        <taxon>Pooideae</taxon>
        <taxon>Triticodae</taxon>
        <taxon>Triticeae</taxon>
        <taxon>Triticinae</taxon>
        <taxon>Aegilops</taxon>
    </lineage>
</organism>
<dbReference type="AlphaFoldDB" id="A0A453DC49"/>
<evidence type="ECO:0000313" key="9">
    <source>
        <dbReference type="Proteomes" id="UP000015105"/>
    </source>
</evidence>
<dbReference type="PANTHER" id="PTHR32448">
    <property type="entry name" value="OS08G0158400 PROTEIN"/>
    <property type="match status" value="1"/>
</dbReference>
<dbReference type="SUPFAM" id="SSF56176">
    <property type="entry name" value="FAD-binding/transporter-associated domain-like"/>
    <property type="match status" value="1"/>
</dbReference>
<sequence>HSVDAMRARPRVSRGTEGAVIIEVVQHSLRGLWSSRSFNFTMLRGLALAFSVSFFSCYLTSVPSLASSDGHGFLQCLREKMPSELVYTQSSSNFTDVLFSSIKNPKFFTTATVSPRLCIVTPGDASHVQAAVVCGRRQGVRLRVRSGGHDYEGLSYRSVRPSEVFAVVDLGASLLAVRVDRIESTAWVESGATIGELYYAIARNDSRVAFPAGECPTVGVGGHFSGGGIGMMTRKHGLAVDKIVDAKMVNANGELLDRAGMGEDLFWAIRGGGGGSFGIVLSWKVQLVQVPPTVTVFNIGRMVDQGAVDILTRWQHIAPSLPSDLTIRVLVQQGQQALFQALYFGTCGALVATMGEQFPELGMTSADCQQMTWLQSAATPFLSFASNGTLEEVLLDRTAWTSAFTKAKSDYVLRAIPKAAWKEIFSRWFGMDGAGDIILEPHGGFMDSVPAAARPYPHRNGVLYVIQYIAYWQQQGDGGAAAKSWIGGLYDFMGQHVSTNPRRAYVNFRDLDIGQNDDDGTFESGKVWGERYFVGNYRRLAAVKAGVDPTNYFRNEQSIPPFMETTTQVI</sequence>
<protein>
    <recommendedName>
        <fullName evidence="7">FAD-binding PCMH-type domain-containing protein</fullName>
    </recommendedName>
</protein>
<keyword evidence="3" id="KW-0285">Flavoprotein</keyword>
<reference evidence="8" key="4">
    <citation type="submission" date="2019-03" db="UniProtKB">
        <authorList>
            <consortium name="EnsemblPlants"/>
        </authorList>
    </citation>
    <scope>IDENTIFICATION</scope>
</reference>
<keyword evidence="4" id="KW-0732">Signal</keyword>
<evidence type="ECO:0000313" key="8">
    <source>
        <dbReference type="EnsemblPlants" id="AET2Gv21186200.2"/>
    </source>
</evidence>
<evidence type="ECO:0000256" key="5">
    <source>
        <dbReference type="ARBA" id="ARBA00022827"/>
    </source>
</evidence>
<comment type="cofactor">
    <cofactor evidence="1">
        <name>FAD</name>
        <dbReference type="ChEBI" id="CHEBI:57692"/>
    </cofactor>
</comment>
<dbReference type="Proteomes" id="UP000015105">
    <property type="component" value="Chromosome 2D"/>
</dbReference>
<dbReference type="InterPro" id="IPR016166">
    <property type="entry name" value="FAD-bd_PCMH"/>
</dbReference>
<proteinExistence type="inferred from homology"/>
<dbReference type="Gene3D" id="3.30.43.10">
    <property type="entry name" value="Uridine Diphospho-n-acetylenolpyruvylglucosamine Reductase, domain 2"/>
    <property type="match status" value="1"/>
</dbReference>
<dbReference type="Gene3D" id="3.30.465.10">
    <property type="match status" value="1"/>
</dbReference>
<keyword evidence="9" id="KW-1185">Reference proteome</keyword>
<name>A0A453DC49_AEGTS</name>
<evidence type="ECO:0000256" key="4">
    <source>
        <dbReference type="ARBA" id="ARBA00022729"/>
    </source>
</evidence>
<accession>A0A453DC49</accession>
<reference evidence="9" key="1">
    <citation type="journal article" date="2014" name="Science">
        <title>Ancient hybridizations among the ancestral genomes of bread wheat.</title>
        <authorList>
            <consortium name="International Wheat Genome Sequencing Consortium,"/>
            <person name="Marcussen T."/>
            <person name="Sandve S.R."/>
            <person name="Heier L."/>
            <person name="Spannagl M."/>
            <person name="Pfeifer M."/>
            <person name="Jakobsen K.S."/>
            <person name="Wulff B.B."/>
            <person name="Steuernagel B."/>
            <person name="Mayer K.F."/>
            <person name="Olsen O.A."/>
        </authorList>
    </citation>
    <scope>NUCLEOTIDE SEQUENCE [LARGE SCALE GENOMIC DNA]</scope>
    <source>
        <strain evidence="9">cv. AL8/78</strain>
    </source>
</reference>
<dbReference type="InterPro" id="IPR036318">
    <property type="entry name" value="FAD-bd_PCMH-like_sf"/>
</dbReference>